<evidence type="ECO:0000313" key="7">
    <source>
        <dbReference type="Proteomes" id="UP001156882"/>
    </source>
</evidence>
<keyword evidence="5" id="KW-0325">Glycoprotein</keyword>
<evidence type="ECO:0008006" key="8">
    <source>
        <dbReference type="Google" id="ProtNLM"/>
    </source>
</evidence>
<dbReference type="NCBIfam" id="NF040521">
    <property type="entry name" value="C45_proenzyme"/>
    <property type="match status" value="1"/>
</dbReference>
<accession>A0ABQ6CE72</accession>
<reference evidence="7" key="1">
    <citation type="journal article" date="2019" name="Int. J. Syst. Evol. Microbiol.">
        <title>The Global Catalogue of Microorganisms (GCM) 10K type strain sequencing project: providing services to taxonomists for standard genome sequencing and annotation.</title>
        <authorList>
            <consortium name="The Broad Institute Genomics Platform"/>
            <consortium name="The Broad Institute Genome Sequencing Center for Infectious Disease"/>
            <person name="Wu L."/>
            <person name="Ma J."/>
        </authorList>
    </citation>
    <scope>NUCLEOTIDE SEQUENCE [LARGE SCALE GENOMIC DNA]</scope>
    <source>
        <strain evidence="7">NBRC 101365</strain>
    </source>
</reference>
<evidence type="ECO:0000313" key="6">
    <source>
        <dbReference type="EMBL" id="GLS18455.1"/>
    </source>
</evidence>
<gene>
    <name evidence="6" type="ORF">GCM10007874_14720</name>
</gene>
<evidence type="ECO:0000256" key="1">
    <source>
        <dbReference type="ARBA" id="ARBA00022729"/>
    </source>
</evidence>
<evidence type="ECO:0000256" key="4">
    <source>
        <dbReference type="ARBA" id="ARBA00023098"/>
    </source>
</evidence>
<dbReference type="InterPro" id="IPR047794">
    <property type="entry name" value="C45_proenzyme-like"/>
</dbReference>
<keyword evidence="4" id="KW-0443">Lipid metabolism</keyword>
<dbReference type="Gene3D" id="3.60.60.30">
    <property type="match status" value="1"/>
</dbReference>
<sequence length="496" mass="53796">MSLDKKLQSPTTGRSGSGSLCQYKGWLYLHVEGEPYDRGWHHGFLLAAEIRSALDSISALLWQDTGLPFSWYAANARAMWLDRLAGDDQGRLADGSGRAAIEELRGIVDGANANRAADAAEITIDEILGWNGYPELICQWLPAVMSGALKPAVPVPGDPGRLEKIVASGRFSTVHHFHPHHCSAFIATGAWTGDGEIVAAHTTWQRFANGDFYNVVIHLVPPTGEGMPILMQSVPGYIASSMDFGLNAAGLVVTSTSISASGFDPEGLPYFFRARRAGQRAATIENWVELFRQGNNGGYANSWLLAEAPSRRIAAYELTKAHEELQPPLTSGAYCSCNIPLSVPIRVLDTGGSGYDNILESGGRRVRFDQLMAEHKGRIDASVARAILADHRDLYTCNDLPSGRTICGHIDVDPGNFGGGHAPYYPWGSLDGKVTTGAMARELSLQGRWGRACGTPFQASAFFARAPQYDWMRTLTRDRPSQPYCLFRAGGEPIGL</sequence>
<keyword evidence="7" id="KW-1185">Reference proteome</keyword>
<protein>
    <recommendedName>
        <fullName evidence="8">Phospholipase B</fullName>
    </recommendedName>
</protein>
<organism evidence="6 7">
    <name type="scientific">Labrys miyagiensis</name>
    <dbReference type="NCBI Taxonomy" id="346912"/>
    <lineage>
        <taxon>Bacteria</taxon>
        <taxon>Pseudomonadati</taxon>
        <taxon>Pseudomonadota</taxon>
        <taxon>Alphaproteobacteria</taxon>
        <taxon>Hyphomicrobiales</taxon>
        <taxon>Xanthobacteraceae</taxon>
        <taxon>Labrys</taxon>
    </lineage>
</organism>
<dbReference type="InterPro" id="IPR007000">
    <property type="entry name" value="PLipase_B-like"/>
</dbReference>
<proteinExistence type="predicted"/>
<keyword evidence="2" id="KW-0378">Hydrolase</keyword>
<keyword evidence="1" id="KW-0732">Signal</keyword>
<dbReference type="PANTHER" id="PTHR12370">
    <property type="entry name" value="PHOSPHOLIPASE B-RELATED"/>
    <property type="match status" value="1"/>
</dbReference>
<evidence type="ECO:0000256" key="3">
    <source>
        <dbReference type="ARBA" id="ARBA00022963"/>
    </source>
</evidence>
<comment type="caution">
    <text evidence="6">The sequence shown here is derived from an EMBL/GenBank/DDBJ whole genome shotgun (WGS) entry which is preliminary data.</text>
</comment>
<dbReference type="RefSeq" id="WP_284311284.1">
    <property type="nucleotide sequence ID" value="NZ_BSPC01000011.1"/>
</dbReference>
<name>A0ABQ6CE72_9HYPH</name>
<dbReference type="Proteomes" id="UP001156882">
    <property type="component" value="Unassembled WGS sequence"/>
</dbReference>
<dbReference type="EMBL" id="BSPC01000011">
    <property type="protein sequence ID" value="GLS18455.1"/>
    <property type="molecule type" value="Genomic_DNA"/>
</dbReference>
<evidence type="ECO:0000256" key="5">
    <source>
        <dbReference type="ARBA" id="ARBA00023180"/>
    </source>
</evidence>
<keyword evidence="3" id="KW-0442">Lipid degradation</keyword>
<dbReference type="Pfam" id="PF04916">
    <property type="entry name" value="Phospholip_B"/>
    <property type="match status" value="1"/>
</dbReference>
<evidence type="ECO:0000256" key="2">
    <source>
        <dbReference type="ARBA" id="ARBA00022801"/>
    </source>
</evidence>